<name>W7DSS9_9PROT</name>
<dbReference type="OrthoDB" id="9794717at2"/>
<dbReference type="PANTHER" id="PTHR35527">
    <property type="entry name" value="CHOLOYLGLYCINE HYDROLASE"/>
    <property type="match status" value="1"/>
</dbReference>
<proteinExistence type="inferred from homology"/>
<evidence type="ECO:0000256" key="1">
    <source>
        <dbReference type="ARBA" id="ARBA00006625"/>
    </source>
</evidence>
<dbReference type="Pfam" id="PF02275">
    <property type="entry name" value="CBAH"/>
    <property type="match status" value="1"/>
</dbReference>
<protein>
    <submittedName>
        <fullName evidence="4">Choloylglycine hydrolase</fullName>
    </submittedName>
</protein>
<dbReference type="AlphaFoldDB" id="W7DSS9"/>
<keyword evidence="2 4" id="KW-0378">Hydrolase</keyword>
<dbReference type="Gene3D" id="3.60.60.10">
    <property type="entry name" value="Penicillin V Acylase, Chain A"/>
    <property type="match status" value="1"/>
</dbReference>
<evidence type="ECO:0000313" key="5">
    <source>
        <dbReference type="Proteomes" id="UP000019250"/>
    </source>
</evidence>
<feature type="domain" description="Choloylglycine hydrolase/NAAA C-terminal" evidence="3">
    <location>
        <begin position="5"/>
        <end position="317"/>
    </location>
</feature>
<keyword evidence="5" id="KW-1185">Reference proteome</keyword>
<dbReference type="InterPro" id="IPR052193">
    <property type="entry name" value="Peptidase_C59"/>
</dbReference>
<evidence type="ECO:0000313" key="4">
    <source>
        <dbReference type="EMBL" id="EUK17985.1"/>
    </source>
</evidence>
<evidence type="ECO:0000256" key="2">
    <source>
        <dbReference type="ARBA" id="ARBA00022801"/>
    </source>
</evidence>
<dbReference type="STRING" id="1208583.COMX_08330"/>
<dbReference type="RefSeq" id="WP_034339883.1">
    <property type="nucleotide sequence ID" value="NZ_ATSX01000002.1"/>
</dbReference>
<dbReference type="PATRIC" id="fig|1208583.4.peg.1681"/>
<reference evidence="4 5" key="1">
    <citation type="journal article" date="2014" name="Genome Announc.">
        <title>Draft Genome Sequence of Commensalibacter papalotli MX01, a Symbiont Identified from the Guts of Overwintering Monarch Butterflies.</title>
        <authorList>
            <person name="Servin-Garciduenas L.E."/>
            <person name="Sanchez-Quinto A."/>
            <person name="Martinez-Romero E."/>
        </authorList>
    </citation>
    <scope>NUCLEOTIDE SEQUENCE [LARGE SCALE GENOMIC DNA]</scope>
    <source>
        <strain evidence="5">MX-MONARCH01</strain>
    </source>
</reference>
<dbReference type="Proteomes" id="UP000019250">
    <property type="component" value="Unassembled WGS sequence"/>
</dbReference>
<dbReference type="SUPFAM" id="SSF56235">
    <property type="entry name" value="N-terminal nucleophile aminohydrolases (Ntn hydrolases)"/>
    <property type="match status" value="1"/>
</dbReference>
<dbReference type="GO" id="GO:0016787">
    <property type="term" value="F:hydrolase activity"/>
    <property type="evidence" value="ECO:0007669"/>
    <property type="project" value="UniProtKB-KW"/>
</dbReference>
<dbReference type="eggNOG" id="COG3049">
    <property type="taxonomic scope" value="Bacteria"/>
</dbReference>
<dbReference type="EMBL" id="ATSX01000002">
    <property type="protein sequence ID" value="EUK17985.1"/>
    <property type="molecule type" value="Genomic_DNA"/>
</dbReference>
<comment type="similarity">
    <text evidence="1">Belongs to the peptidase C59 family.</text>
</comment>
<evidence type="ECO:0000259" key="3">
    <source>
        <dbReference type="Pfam" id="PF02275"/>
    </source>
</evidence>
<accession>W7DSS9</accession>
<organism evidence="4 5">
    <name type="scientific">Commensalibacter papalotli</name>
    <name type="common">ex Servin-Garciduenas et al. 2014</name>
    <dbReference type="NCBI Taxonomy" id="1208583"/>
    <lineage>
        <taxon>Bacteria</taxon>
        <taxon>Pseudomonadati</taxon>
        <taxon>Pseudomonadota</taxon>
        <taxon>Alphaproteobacteria</taxon>
        <taxon>Acetobacterales</taxon>
        <taxon>Acetobacteraceae</taxon>
    </lineage>
</organism>
<comment type="caution">
    <text evidence="4">The sequence shown here is derived from an EMBL/GenBank/DDBJ whole genome shotgun (WGS) entry which is preliminary data.</text>
</comment>
<sequence length="330" mass="37350">MSFACTSLIIKDADQRIYHGRTLEFMVDYPSYLTYYPKGSVFNNIDPDGLQGLQYTAKYNILCITMPAFSSEDRSVIEGMNNAGLSFSANMYALSQTPPLKQEEYKQALPLVKIGSWGLALFQSVNEVKQALLNQPVWSPALPLFENSQCPFHFIFYDKTGKSIVVEYTKGELHIYDNPTGVLTNAPEFSWHLTNMHNYTMLTNKDSIASTELGGLSLQEPDIGNATAGLPADDTSVGRFVRGVFYTSYALKAQNSDMAIIELSHIMNKFDRPKNMTVGLNGKTEYTEWTSLSDLERGHLYVRTYRELNYTKYSLSDYESENIFYSKQLI</sequence>
<dbReference type="PANTHER" id="PTHR35527:SF2">
    <property type="entry name" value="HYDROLASE"/>
    <property type="match status" value="1"/>
</dbReference>
<gene>
    <name evidence="4" type="ORF">COMX_08330</name>
</gene>
<dbReference type="InterPro" id="IPR029132">
    <property type="entry name" value="CBAH/NAAA_C"/>
</dbReference>
<dbReference type="InterPro" id="IPR029055">
    <property type="entry name" value="Ntn_hydrolases_N"/>
</dbReference>